<sequence length="586" mass="66325">MEEHMEAGACINSGEKRKETMQTTSQVAEPMTLRALQLSKTPIKVLRMIFENSQKILPQRTLEYTNLNSLASVAEGTVPAPILGPSREEFFNGPTAMIPDSVVSRMVENDHRLDFRVHLDEAYMVKAERLKFSEKYVRRMARSMYTKRVSLLMNIDLPFKEKVEKIYPLADIEDIYKLHYWVYPERVSAPNMKTLDENVYLSALSQFIGSIKFVEGYLFYMRPPDPEIVSEETSSRTAAVLAYIHCMQCKLASLFDALDATILRSKLNSFRSNPSLAVVYGYGRNGKGTVMSSKSMWGMTEEIRKACPCGSESLIESLIASFDRLTSLVARWELITVDRKRDVKTTIAAGMSLAWLVNGHLNYLLNMIMSVYVLWLPEHYLNPRLVLAVSSRVLLNNLLATNPQTLRENAACPKMLYLHTSAEWRRQERGTEAWLNYVCAKAWLKTERENFIPKHILGTNMSTTDISDFVLRVISEPHDTANTIRSSGGSDSKFHSAIEGSEKAVGFRKLSWSRGKNKPKLVSTEIVSSAEDKQNKKLLAAPASRTRKASDTSTSSEIIRGNRATLRPIRLPSPFSRSDNKRHSVI</sequence>
<dbReference type="GeneID" id="80540278"/>
<evidence type="ECO:0000313" key="11">
    <source>
        <dbReference type="EMBL" id="QEG54058.1"/>
    </source>
</evidence>
<keyword evidence="12" id="KW-1185">Reference proteome</keyword>
<feature type="region of interest" description="Disordered" evidence="10">
    <location>
        <begin position="540"/>
        <end position="586"/>
    </location>
</feature>
<evidence type="ECO:0000256" key="10">
    <source>
        <dbReference type="SAM" id="MobiDB-lite"/>
    </source>
</evidence>
<evidence type="ECO:0000256" key="5">
    <source>
        <dbReference type="ARBA" id="ARBA00022844"/>
    </source>
</evidence>
<keyword evidence="4" id="KW-0920">Virion tegument</keyword>
<dbReference type="Pfam" id="PF03387">
    <property type="entry name" value="Herpes_UL46"/>
    <property type="match status" value="1"/>
</dbReference>
<evidence type="ECO:0000256" key="2">
    <source>
        <dbReference type="ARBA" id="ARBA00004551"/>
    </source>
</evidence>
<keyword evidence="7" id="KW-0805">Transcription regulation</keyword>
<keyword evidence="6" id="KW-1043">Host membrane</keyword>
<dbReference type="RefSeq" id="YP_010801564.1">
    <property type="nucleotide sequence ID" value="NC_076966.1"/>
</dbReference>
<comment type="subcellular location">
    <subcellularLocation>
        <location evidence="2">Host membrane</location>
    </subcellularLocation>
    <subcellularLocation>
        <location evidence="1">Virion tegument</location>
    </subcellularLocation>
</comment>
<keyword evidence="9" id="KW-0804">Transcription</keyword>
<dbReference type="GO" id="GO:0033644">
    <property type="term" value="C:host cell membrane"/>
    <property type="evidence" value="ECO:0007669"/>
    <property type="project" value="UniProtKB-SubCell"/>
</dbReference>
<dbReference type="KEGG" id="vg:80540278"/>
<keyword evidence="8" id="KW-0472">Membrane</keyword>
<evidence type="ECO:0000256" key="4">
    <source>
        <dbReference type="ARBA" id="ARBA00022580"/>
    </source>
</evidence>
<dbReference type="EMBL" id="MK360902">
    <property type="protein sequence ID" value="QEG54058.1"/>
    <property type="molecule type" value="Genomic_DNA"/>
</dbReference>
<proteinExistence type="inferred from homology"/>
<evidence type="ECO:0000256" key="3">
    <source>
        <dbReference type="ARBA" id="ARBA00010332"/>
    </source>
</evidence>
<dbReference type="InterPro" id="IPR005051">
    <property type="entry name" value="Herpes_UL46"/>
</dbReference>
<evidence type="ECO:0000313" key="12">
    <source>
        <dbReference type="Proteomes" id="UP001144437"/>
    </source>
</evidence>
<reference evidence="11" key="1">
    <citation type="journal article" date="2019" name="Vet. Microbiol.">
        <title>Disease surveillance in wild Victorian cacatuids reveals co-infection with multiple agents and detection of novel avian viruses.</title>
        <authorList>
            <person name="Sutherland M."/>
            <person name="Sarker S."/>
            <person name="Vaz P.K."/>
            <person name="Legione A.R."/>
            <person name="Devlin J.M."/>
            <person name="Macwhirter P.L."/>
            <person name="Whiteley P.L."/>
            <person name="Raidal S.R."/>
        </authorList>
    </citation>
    <scope>NUCLEOTIDE SEQUENCE</scope>
    <source>
        <strain evidence="11">97-0001</strain>
    </source>
</reference>
<dbReference type="GO" id="GO:0006355">
    <property type="term" value="P:regulation of DNA-templated transcription"/>
    <property type="evidence" value="ECO:0007669"/>
    <property type="project" value="InterPro"/>
</dbReference>
<evidence type="ECO:0000256" key="1">
    <source>
        <dbReference type="ARBA" id="ARBA00004535"/>
    </source>
</evidence>
<name>A0A5B9QZW6_9ALPH</name>
<evidence type="ECO:0000256" key="7">
    <source>
        <dbReference type="ARBA" id="ARBA00023015"/>
    </source>
</evidence>
<evidence type="ECO:0000256" key="9">
    <source>
        <dbReference type="ARBA" id="ARBA00023163"/>
    </source>
</evidence>
<dbReference type="GO" id="GO:0019033">
    <property type="term" value="C:viral tegument"/>
    <property type="evidence" value="ECO:0007669"/>
    <property type="project" value="UniProtKB-SubCell"/>
</dbReference>
<feature type="region of interest" description="Disordered" evidence="10">
    <location>
        <begin position="1"/>
        <end position="26"/>
    </location>
</feature>
<evidence type="ECO:0000256" key="8">
    <source>
        <dbReference type="ARBA" id="ARBA00023136"/>
    </source>
</evidence>
<protein>
    <submittedName>
        <fullName evidence="11">Tegument protein UL46</fullName>
    </submittedName>
</protein>
<comment type="similarity">
    <text evidence="3">Belongs to the herpesviridae HHV-1 VP11/12 protein family.</text>
</comment>
<accession>A0A5B9QZW6</accession>
<organism evidence="11 12">
    <name type="scientific">Cacatuid alphaherpesvirus 2</name>
    <dbReference type="NCBI Taxonomy" id="2604840"/>
    <lineage>
        <taxon>Viruses</taxon>
        <taxon>Duplodnaviria</taxon>
        <taxon>Heunggongvirae</taxon>
        <taxon>Peploviricota</taxon>
        <taxon>Herviviricetes</taxon>
        <taxon>Herpesvirales</taxon>
        <taxon>Orthoherpesviridae</taxon>
        <taxon>Alphaherpesvirinae</taxon>
        <taxon>Iltovirus</taxon>
        <taxon>Iltovirus cacatuidalpha2</taxon>
    </lineage>
</organism>
<evidence type="ECO:0000256" key="6">
    <source>
        <dbReference type="ARBA" id="ARBA00022870"/>
    </source>
</evidence>
<keyword evidence="5" id="KW-0946">Virion</keyword>
<dbReference type="Proteomes" id="UP001144437">
    <property type="component" value="Segment"/>
</dbReference>